<sequence length="378" mass="45143">MFVEDDSSVIADKTTFITHTDQNDTTKLFQTSYTEKPTVVFKIEEAQPPEVLSSSAPLPENSNLRRVVDNIFNTMKTNNPKFTNPMVESTWKKYFDTQECKDIIGDMFWYCVIKVEKRKKYDTYKKQLLERISHNYIQLFVNVEHEDKEIFFENFYDCIAQAVFYSMYFAYPKSRSRLNSEEFKRRIYEYVSSKLTGIAVSNQGYKKWILDLGAGNVLSNQGSKQQEGLYNILLPPIRKKQTKRKMQQLRYSPLVKRYLSTKRYEAINAIPVWNMRYTLRNPDKEKELDRKFSYYRKMAISCERKAVEKDKEFQDFSFRVEEKIKEDHREYLKQIKILNEHTQKVLQENANEYANKLVAQSKKEKEEKTKRSSSFKER</sequence>
<proteinExistence type="inferred from homology"/>
<dbReference type="PANTHER" id="PTHR33560:SF1">
    <property type="entry name" value="PROTEIN FAM227A"/>
    <property type="match status" value="1"/>
</dbReference>
<dbReference type="EMBL" id="CAJZBQ010000057">
    <property type="protein sequence ID" value="CAG9334076.1"/>
    <property type="molecule type" value="Genomic_DNA"/>
</dbReference>
<dbReference type="InterPro" id="IPR029417">
    <property type="entry name" value="FAM227"/>
</dbReference>
<keyword evidence="4" id="KW-1185">Reference proteome</keyword>
<organism evidence="3 4">
    <name type="scientific">Blepharisma stoltei</name>
    <dbReference type="NCBI Taxonomy" id="1481888"/>
    <lineage>
        <taxon>Eukaryota</taxon>
        <taxon>Sar</taxon>
        <taxon>Alveolata</taxon>
        <taxon>Ciliophora</taxon>
        <taxon>Postciliodesmatophora</taxon>
        <taxon>Heterotrichea</taxon>
        <taxon>Heterotrichida</taxon>
        <taxon>Blepharismidae</taxon>
        <taxon>Blepharisma</taxon>
    </lineage>
</organism>
<dbReference type="Proteomes" id="UP001162131">
    <property type="component" value="Unassembled WGS sequence"/>
</dbReference>
<evidence type="ECO:0000313" key="4">
    <source>
        <dbReference type="Proteomes" id="UP001162131"/>
    </source>
</evidence>
<feature type="compositionally biased region" description="Basic and acidic residues" evidence="2">
    <location>
        <begin position="361"/>
        <end position="378"/>
    </location>
</feature>
<gene>
    <name evidence="3" type="ORF">BSTOLATCC_MIC59878</name>
</gene>
<name>A0AAU9KA76_9CILI</name>
<comment type="similarity">
    <text evidence="1">Belongs to the FAM227 family.</text>
</comment>
<feature type="region of interest" description="Disordered" evidence="2">
    <location>
        <begin position="358"/>
        <end position="378"/>
    </location>
</feature>
<evidence type="ECO:0000313" key="3">
    <source>
        <dbReference type="EMBL" id="CAG9334076.1"/>
    </source>
</evidence>
<reference evidence="3" key="1">
    <citation type="submission" date="2021-09" db="EMBL/GenBank/DDBJ databases">
        <authorList>
            <consortium name="AG Swart"/>
            <person name="Singh M."/>
            <person name="Singh A."/>
            <person name="Seah K."/>
            <person name="Emmerich C."/>
        </authorList>
    </citation>
    <scope>NUCLEOTIDE SEQUENCE</scope>
    <source>
        <strain evidence="3">ATCC30299</strain>
    </source>
</reference>
<dbReference type="Pfam" id="PF14922">
    <property type="entry name" value="FWWh"/>
    <property type="match status" value="1"/>
</dbReference>
<evidence type="ECO:0000256" key="2">
    <source>
        <dbReference type="SAM" id="MobiDB-lite"/>
    </source>
</evidence>
<dbReference type="PANTHER" id="PTHR33560">
    <property type="entry name" value="PROTEIN FAM227B"/>
    <property type="match status" value="1"/>
</dbReference>
<dbReference type="AlphaFoldDB" id="A0AAU9KA76"/>
<accession>A0AAU9KA76</accession>
<evidence type="ECO:0000256" key="1">
    <source>
        <dbReference type="ARBA" id="ARBA00008666"/>
    </source>
</evidence>
<comment type="caution">
    <text evidence="3">The sequence shown here is derived from an EMBL/GenBank/DDBJ whole genome shotgun (WGS) entry which is preliminary data.</text>
</comment>
<protein>
    <submittedName>
        <fullName evidence="3">Uncharacterized protein</fullName>
    </submittedName>
</protein>